<accession>A0A9X3BZZ0</accession>
<dbReference type="PROSITE" id="PS51819">
    <property type="entry name" value="VOC"/>
    <property type="match status" value="1"/>
</dbReference>
<dbReference type="Pfam" id="PF19581">
    <property type="entry name" value="Glyoxalase_7"/>
    <property type="match status" value="1"/>
</dbReference>
<dbReference type="Proteomes" id="UP001151079">
    <property type="component" value="Unassembled WGS sequence"/>
</dbReference>
<keyword evidence="3" id="KW-0046">Antibiotic resistance</keyword>
<sequence>MAIIRPIFRIFDYKKAVEFYVDWLGFEILDEHTFEENSPLYIRISLDGIEIHLSEHHGDCSPGAKIIIKDFVGLKDYHQKLIQKNYKYNKPGIEKAFWNEKIYCVEVIDPFGNKIIFTGE</sequence>
<keyword evidence="6" id="KW-1185">Reference proteome</keyword>
<dbReference type="InterPro" id="IPR029068">
    <property type="entry name" value="Glyas_Bleomycin-R_OHBP_Dase"/>
</dbReference>
<evidence type="ECO:0000256" key="1">
    <source>
        <dbReference type="ARBA" id="ARBA00011051"/>
    </source>
</evidence>
<name>A0A9X3BZZ0_9FLAO</name>
<organism evidence="5 6">
    <name type="scientific">Flavobacterium shii</name>
    <dbReference type="NCBI Taxonomy" id="2987687"/>
    <lineage>
        <taxon>Bacteria</taxon>
        <taxon>Pseudomonadati</taxon>
        <taxon>Bacteroidota</taxon>
        <taxon>Flavobacteriia</taxon>
        <taxon>Flavobacteriales</taxon>
        <taxon>Flavobacteriaceae</taxon>
        <taxon>Flavobacterium</taxon>
    </lineage>
</organism>
<evidence type="ECO:0000256" key="2">
    <source>
        <dbReference type="ARBA" id="ARBA00021572"/>
    </source>
</evidence>
<evidence type="ECO:0000313" key="5">
    <source>
        <dbReference type="EMBL" id="MCV9929996.1"/>
    </source>
</evidence>
<protein>
    <recommendedName>
        <fullName evidence="2">Bleomycin resistance protein</fullName>
    </recommendedName>
</protein>
<dbReference type="RefSeq" id="WP_264208077.1">
    <property type="nucleotide sequence ID" value="NZ_JAOZEW010000026.1"/>
</dbReference>
<evidence type="ECO:0000259" key="4">
    <source>
        <dbReference type="PROSITE" id="PS51819"/>
    </source>
</evidence>
<gene>
    <name evidence="5" type="ORF">OIU83_20215</name>
</gene>
<evidence type="ECO:0000256" key="3">
    <source>
        <dbReference type="ARBA" id="ARBA00023251"/>
    </source>
</evidence>
<dbReference type="InterPro" id="IPR037523">
    <property type="entry name" value="VOC_core"/>
</dbReference>
<dbReference type="EMBL" id="JAOZEW010000026">
    <property type="protein sequence ID" value="MCV9929996.1"/>
    <property type="molecule type" value="Genomic_DNA"/>
</dbReference>
<evidence type="ECO:0000313" key="6">
    <source>
        <dbReference type="Proteomes" id="UP001151079"/>
    </source>
</evidence>
<proteinExistence type="inferred from homology"/>
<comment type="caution">
    <text evidence="5">The sequence shown here is derived from an EMBL/GenBank/DDBJ whole genome shotgun (WGS) entry which is preliminary data.</text>
</comment>
<feature type="domain" description="VOC" evidence="4">
    <location>
        <begin position="1"/>
        <end position="120"/>
    </location>
</feature>
<reference evidence="5" key="1">
    <citation type="submission" date="2022-10" db="EMBL/GenBank/DDBJ databases">
        <title>Two novel species of Flavobacterium.</title>
        <authorList>
            <person name="Liu Q."/>
            <person name="Xin Y.-H."/>
        </authorList>
    </citation>
    <scope>NUCLEOTIDE SEQUENCE</scope>
    <source>
        <strain evidence="5">LS1R49</strain>
    </source>
</reference>
<dbReference type="GO" id="GO:0046677">
    <property type="term" value="P:response to antibiotic"/>
    <property type="evidence" value="ECO:0007669"/>
    <property type="project" value="UniProtKB-KW"/>
</dbReference>
<dbReference type="InterPro" id="IPR000335">
    <property type="entry name" value="Bleomycin-R"/>
</dbReference>
<comment type="similarity">
    <text evidence="1">Belongs to the bleomycin resistance protein family.</text>
</comment>
<dbReference type="SUPFAM" id="SSF54593">
    <property type="entry name" value="Glyoxalase/Bleomycin resistance protein/Dihydroxybiphenyl dioxygenase"/>
    <property type="match status" value="1"/>
</dbReference>
<dbReference type="Gene3D" id="3.10.180.10">
    <property type="entry name" value="2,3-Dihydroxybiphenyl 1,2-Dioxygenase, domain 1"/>
    <property type="match status" value="1"/>
</dbReference>
<dbReference type="AlphaFoldDB" id="A0A9X3BZZ0"/>